<dbReference type="EMBL" id="RQXW01000001">
    <property type="protein sequence ID" value="RTE67613.1"/>
    <property type="molecule type" value="Genomic_DNA"/>
</dbReference>
<sequence length="455" mass="51025">MGVSHIKLAKRTVNSVLQLSIVGFELQSKTAIELFFMQHQHLYTLVPVDHAEVLVFDMEHPAVKPLVEQYRGLRPIVAVTATEQQFPGFVTLRKPLEGKRLLQAIQQAFDLFSPDKPLDKQPDKPQSLRRSVSSEGEKAFQAYQKRLAAERQAIADYQASSTDHELSVADIRQRFQLNPDDRSSRHALADGNDSPSEAVNLEASANADHPVITPATDIAPESASESTPLSASDTDIEIEYKAEGETPDHQSVDSKPKLTYQMVYECCGNAPDVDLAEPDQRRRVFFKKDSTLLAILLEVVNEGKARSLPVEVVGLPGTLTYLPEPQQFMFDFSDDLWIPLALTRFGYQELTLSVCPDLEVDRASVTVINRDELIWKLALWTSKGRLDRMIDPQRPYQLSGSVDIDRLLPIPHLATMAKLWGRHRLSAIEVIKALKIHQRYVFAFMTAAYALGALE</sequence>
<keyword evidence="3" id="KW-1185">Reference proteome</keyword>
<accession>A0A430KWB1</accession>
<comment type="caution">
    <text evidence="2">The sequence shown here is derived from an EMBL/GenBank/DDBJ whole genome shotgun (WGS) entry which is preliminary data.</text>
</comment>
<protein>
    <submittedName>
        <fullName evidence="2">Uncharacterized protein</fullName>
    </submittedName>
</protein>
<gene>
    <name evidence="2" type="ORF">EH243_01305</name>
</gene>
<feature type="region of interest" description="Disordered" evidence="1">
    <location>
        <begin position="113"/>
        <end position="136"/>
    </location>
</feature>
<dbReference type="Proteomes" id="UP000283087">
    <property type="component" value="Unassembled WGS sequence"/>
</dbReference>
<evidence type="ECO:0000313" key="3">
    <source>
        <dbReference type="Proteomes" id="UP000283087"/>
    </source>
</evidence>
<name>A0A430KWB1_9GAMM</name>
<feature type="region of interest" description="Disordered" evidence="1">
    <location>
        <begin position="177"/>
        <end position="233"/>
    </location>
</feature>
<dbReference type="OrthoDB" id="3212305at2"/>
<organism evidence="2 3">
    <name type="scientific">Amphritea opalescens</name>
    <dbReference type="NCBI Taxonomy" id="2490544"/>
    <lineage>
        <taxon>Bacteria</taxon>
        <taxon>Pseudomonadati</taxon>
        <taxon>Pseudomonadota</taxon>
        <taxon>Gammaproteobacteria</taxon>
        <taxon>Oceanospirillales</taxon>
        <taxon>Oceanospirillaceae</taxon>
        <taxon>Amphritea</taxon>
    </lineage>
</organism>
<dbReference type="RefSeq" id="WP_126156824.1">
    <property type="nucleotide sequence ID" value="NZ_RQXW01000001.1"/>
</dbReference>
<feature type="compositionally biased region" description="Basic and acidic residues" evidence="1">
    <location>
        <begin position="177"/>
        <end position="188"/>
    </location>
</feature>
<evidence type="ECO:0000313" key="2">
    <source>
        <dbReference type="EMBL" id="RTE67613.1"/>
    </source>
</evidence>
<reference evidence="2 3" key="1">
    <citation type="submission" date="2018-11" db="EMBL/GenBank/DDBJ databases">
        <title>The draft genome sequence of Amphritea opalescens ANRC-JH13T.</title>
        <authorList>
            <person name="Fang Z."/>
            <person name="Zhang Y."/>
            <person name="Han X."/>
        </authorList>
    </citation>
    <scope>NUCLEOTIDE SEQUENCE [LARGE SCALE GENOMIC DNA]</scope>
    <source>
        <strain evidence="2 3">ANRC-JH13</strain>
    </source>
</reference>
<evidence type="ECO:0000256" key="1">
    <source>
        <dbReference type="SAM" id="MobiDB-lite"/>
    </source>
</evidence>
<feature type="compositionally biased region" description="Polar residues" evidence="1">
    <location>
        <begin position="223"/>
        <end position="233"/>
    </location>
</feature>
<proteinExistence type="predicted"/>
<dbReference type="AlphaFoldDB" id="A0A430KWB1"/>